<dbReference type="Pfam" id="PF02938">
    <property type="entry name" value="GAD"/>
    <property type="match status" value="1"/>
</dbReference>
<comment type="similarity">
    <text evidence="1 7">Belongs to the class-II aminoacyl-tRNA synthetase family. Type 1 subfamily.</text>
</comment>
<comment type="subunit">
    <text evidence="7">Homodimer.</text>
</comment>
<dbReference type="InterPro" id="IPR047090">
    <property type="entry name" value="AspRS_core"/>
</dbReference>
<gene>
    <name evidence="7 9" type="primary">aspS</name>
    <name evidence="9" type="ORF">E3J95_01475</name>
</gene>
<dbReference type="InterPro" id="IPR012340">
    <property type="entry name" value="NA-bd_OB-fold"/>
</dbReference>
<dbReference type="Gene3D" id="2.40.50.140">
    <property type="entry name" value="Nucleic acid-binding proteins"/>
    <property type="match status" value="1"/>
</dbReference>
<evidence type="ECO:0000313" key="10">
    <source>
        <dbReference type="Proteomes" id="UP000320781"/>
    </source>
</evidence>
<keyword evidence="5 7" id="KW-0648">Protein biosynthesis</keyword>
<dbReference type="GO" id="GO:0005524">
    <property type="term" value="F:ATP binding"/>
    <property type="evidence" value="ECO:0007669"/>
    <property type="project" value="UniProtKB-UniRule"/>
</dbReference>
<dbReference type="EC" id="6.1.1.23" evidence="7"/>
<dbReference type="GO" id="GO:0006422">
    <property type="term" value="P:aspartyl-tRNA aminoacylation"/>
    <property type="evidence" value="ECO:0007669"/>
    <property type="project" value="UniProtKB-UniRule"/>
</dbReference>
<comment type="catalytic activity">
    <reaction evidence="7">
        <text>tRNA(Asx) + L-aspartate + ATP = L-aspartyl-tRNA(Asx) + AMP + diphosphate</text>
        <dbReference type="Rhea" id="RHEA:18349"/>
        <dbReference type="Rhea" id="RHEA-COMP:9710"/>
        <dbReference type="Rhea" id="RHEA-COMP:9711"/>
        <dbReference type="ChEBI" id="CHEBI:29991"/>
        <dbReference type="ChEBI" id="CHEBI:30616"/>
        <dbReference type="ChEBI" id="CHEBI:33019"/>
        <dbReference type="ChEBI" id="CHEBI:78442"/>
        <dbReference type="ChEBI" id="CHEBI:78516"/>
        <dbReference type="ChEBI" id="CHEBI:456215"/>
        <dbReference type="EC" id="6.1.1.23"/>
    </reaction>
</comment>
<comment type="subcellular location">
    <subcellularLocation>
        <location evidence="7">Cytoplasm</location>
    </subcellularLocation>
</comment>
<dbReference type="InterPro" id="IPR004364">
    <property type="entry name" value="Aa-tRNA-synt_II"/>
</dbReference>
<dbReference type="SUPFAM" id="SSF55261">
    <property type="entry name" value="GAD domain-like"/>
    <property type="match status" value="1"/>
</dbReference>
<proteinExistence type="inferred from homology"/>
<dbReference type="GO" id="GO:0005737">
    <property type="term" value="C:cytoplasm"/>
    <property type="evidence" value="ECO:0007669"/>
    <property type="project" value="UniProtKB-SubCell"/>
</dbReference>
<dbReference type="InterPro" id="IPR004115">
    <property type="entry name" value="GAD-like_sf"/>
</dbReference>
<dbReference type="NCBIfam" id="NF001750">
    <property type="entry name" value="PRK00476.1"/>
    <property type="match status" value="1"/>
</dbReference>
<keyword evidence="3 7" id="KW-0547">Nucleotide-binding</keyword>
<dbReference type="CDD" id="cd04317">
    <property type="entry name" value="EcAspRS_like_N"/>
    <property type="match status" value="1"/>
</dbReference>
<name>A0A523QLH6_UNCAE</name>
<dbReference type="PANTHER" id="PTHR22594">
    <property type="entry name" value="ASPARTYL/LYSYL-TRNA SYNTHETASE"/>
    <property type="match status" value="1"/>
</dbReference>
<dbReference type="GO" id="GO:0004815">
    <property type="term" value="F:aspartate-tRNA ligase activity"/>
    <property type="evidence" value="ECO:0007669"/>
    <property type="project" value="UniProtKB-UniRule"/>
</dbReference>
<feature type="site" description="Important for tRNA non-discrimination" evidence="7">
    <location>
        <position position="33"/>
    </location>
</feature>
<organism evidence="9 10">
    <name type="scientific">Aerophobetes bacterium</name>
    <dbReference type="NCBI Taxonomy" id="2030807"/>
    <lineage>
        <taxon>Bacteria</taxon>
        <taxon>Candidatus Aerophobota</taxon>
    </lineage>
</organism>
<dbReference type="SUPFAM" id="SSF55681">
    <property type="entry name" value="Class II aaRS and biotin synthetases"/>
    <property type="match status" value="1"/>
</dbReference>
<dbReference type="PANTHER" id="PTHR22594:SF5">
    <property type="entry name" value="ASPARTATE--TRNA LIGASE, MITOCHONDRIAL"/>
    <property type="match status" value="1"/>
</dbReference>
<feature type="domain" description="Aminoacyl-transfer RNA synthetases class-II family profile" evidence="8">
    <location>
        <begin position="146"/>
        <end position="554"/>
    </location>
</feature>
<protein>
    <recommendedName>
        <fullName evidence="7">Aspartate--tRNA(Asp/Asn) ligase</fullName>
        <ecNumber evidence="7">6.1.1.23</ecNumber>
    </recommendedName>
    <alternativeName>
        <fullName evidence="7">Aspartyl-tRNA synthetase</fullName>
        <shortName evidence="7">AspRS</shortName>
    </alternativeName>
    <alternativeName>
        <fullName evidence="7">Non-discriminating aspartyl-tRNA synthetase</fullName>
        <shortName evidence="7">ND-AspRS</shortName>
    </alternativeName>
</protein>
<reference evidence="9 10" key="1">
    <citation type="submission" date="2019-03" db="EMBL/GenBank/DDBJ databases">
        <title>Metabolic potential of uncultured bacteria and archaea associated with petroleum seepage in deep-sea sediments.</title>
        <authorList>
            <person name="Dong X."/>
            <person name="Hubert C."/>
        </authorList>
    </citation>
    <scope>NUCLEOTIDE SEQUENCE [LARGE SCALE GENOMIC DNA]</scope>
    <source>
        <strain evidence="9">E44_bin92</strain>
    </source>
</reference>
<feature type="binding site" evidence="7">
    <location>
        <begin position="223"/>
        <end position="225"/>
    </location>
    <ligand>
        <name>ATP</name>
        <dbReference type="ChEBI" id="CHEBI:30616"/>
    </ligand>
</feature>
<dbReference type="NCBIfam" id="TIGR00459">
    <property type="entry name" value="aspS_bact"/>
    <property type="match status" value="1"/>
</dbReference>
<dbReference type="EMBL" id="SOKU01000068">
    <property type="protein sequence ID" value="TES86622.1"/>
    <property type="molecule type" value="Genomic_DNA"/>
</dbReference>
<dbReference type="InterPro" id="IPR004524">
    <property type="entry name" value="Asp-tRNA-ligase_1"/>
</dbReference>
<feature type="binding site" evidence="7">
    <location>
        <position position="490"/>
    </location>
    <ligand>
        <name>L-aspartate</name>
        <dbReference type="ChEBI" id="CHEBI:29991"/>
    </ligand>
</feature>
<evidence type="ECO:0000256" key="2">
    <source>
        <dbReference type="ARBA" id="ARBA00022598"/>
    </source>
</evidence>
<sequence>MRLKRTDLCGDLREQDADREVVLVGWVKKRRDHGGLIFVDLGDKTGYTQVVFNPEVDKQSHAQARSVREGWVILVKGKVARRPEDSMNPKLGTGEIELMVEDLEILNVSRPLPFSPDDEIDTDEEVRLKYRYLDLRRPTMQKNILLRYRLTRLVRDFMDKKGFVEIETPFLTKSTPEGARDYIVPSRVYPQEFYALPQSPQLFKQLLMVAGFDKYFQIVKCFRDEDLRADRQPEHTQIDIEASFVEEEDIYRLVEDMLVSIFKNLIGVSLKAPFPRLGYKEAVERYGSDKPDTRFGSELVDVSVWASGGSFEVFRKVLEDGGKVKGIKIPDASSLSRKDMDELCRWITLYGAKGLSWILLSSPGPRSSLTKFFSEGSLKRVAQDMGGKEGDGLFFVAGPAQMVNQSLGELRLKLAKRFNLIPQGKYQPLWLVDFPLLNRDGEGNLTSLHHPFTSPREEDLPFLEDTPDLVRARSYDIVLNGKEIGGGSIRIHKREIQERVFKVLNIDLLRAREKFGFLLDALSSGAPPHGGIALGLDRLLMLMVGASSIRDVIPFPKTQKAVCLLTQAPSPVDEKQLRELGLEVRRKSSSSK</sequence>
<feature type="binding site" evidence="7">
    <location>
        <position position="223"/>
    </location>
    <ligand>
        <name>L-aspartate</name>
        <dbReference type="ChEBI" id="CHEBI:29991"/>
    </ligand>
</feature>
<dbReference type="Pfam" id="PF00152">
    <property type="entry name" value="tRNA-synt_2"/>
    <property type="match status" value="1"/>
</dbReference>
<evidence type="ECO:0000256" key="4">
    <source>
        <dbReference type="ARBA" id="ARBA00022840"/>
    </source>
</evidence>
<dbReference type="Gene3D" id="3.30.1360.30">
    <property type="entry name" value="GAD-like domain"/>
    <property type="match status" value="1"/>
</dbReference>
<dbReference type="PROSITE" id="PS50862">
    <property type="entry name" value="AA_TRNA_LIGASE_II"/>
    <property type="match status" value="1"/>
</dbReference>
<dbReference type="Proteomes" id="UP000320781">
    <property type="component" value="Unassembled WGS sequence"/>
</dbReference>
<feature type="binding site" evidence="7">
    <location>
        <position position="177"/>
    </location>
    <ligand>
        <name>L-aspartate</name>
        <dbReference type="ChEBI" id="CHEBI:29991"/>
    </ligand>
</feature>
<dbReference type="InterPro" id="IPR002312">
    <property type="entry name" value="Asp/Asn-tRNA-synth_IIb"/>
</dbReference>
<keyword evidence="6 7" id="KW-0030">Aminoacyl-tRNA synthetase</keyword>
<keyword evidence="7" id="KW-0963">Cytoplasm</keyword>
<dbReference type="Pfam" id="PF01336">
    <property type="entry name" value="tRNA_anti-codon"/>
    <property type="match status" value="1"/>
</dbReference>
<evidence type="ECO:0000259" key="8">
    <source>
        <dbReference type="PROSITE" id="PS50862"/>
    </source>
</evidence>
<dbReference type="CDD" id="cd00777">
    <property type="entry name" value="AspRS_core"/>
    <property type="match status" value="1"/>
</dbReference>
<dbReference type="Gene3D" id="3.30.930.10">
    <property type="entry name" value="Bira Bifunctional Protein, Domain 2"/>
    <property type="match status" value="1"/>
</dbReference>
<comment type="caution">
    <text evidence="9">The sequence shown here is derived from an EMBL/GenBank/DDBJ whole genome shotgun (WGS) entry which is preliminary data.</text>
</comment>
<feature type="binding site" evidence="7">
    <location>
        <position position="449"/>
    </location>
    <ligand>
        <name>L-aspartate</name>
        <dbReference type="ChEBI" id="CHEBI:29991"/>
    </ligand>
</feature>
<evidence type="ECO:0000256" key="5">
    <source>
        <dbReference type="ARBA" id="ARBA00022917"/>
    </source>
</evidence>
<dbReference type="InterPro" id="IPR047089">
    <property type="entry name" value="Asp-tRNA-ligase_1_N"/>
</dbReference>
<dbReference type="InterPro" id="IPR004365">
    <property type="entry name" value="NA-bd_OB_tRNA"/>
</dbReference>
<keyword evidence="4 7" id="KW-0067">ATP-binding</keyword>
<dbReference type="InterPro" id="IPR045864">
    <property type="entry name" value="aa-tRNA-synth_II/BPL/LPL"/>
</dbReference>
<dbReference type="GO" id="GO:0003676">
    <property type="term" value="F:nucleic acid binding"/>
    <property type="evidence" value="ECO:0007669"/>
    <property type="project" value="InterPro"/>
</dbReference>
<dbReference type="PRINTS" id="PR01042">
    <property type="entry name" value="TRNASYNTHASP"/>
</dbReference>
<feature type="binding site" evidence="7">
    <location>
        <position position="483"/>
    </location>
    <ligand>
        <name>ATP</name>
        <dbReference type="ChEBI" id="CHEBI:30616"/>
    </ligand>
</feature>
<evidence type="ECO:0000256" key="7">
    <source>
        <dbReference type="HAMAP-Rule" id="MF_00044"/>
    </source>
</evidence>
<keyword evidence="2 7" id="KW-0436">Ligase</keyword>
<dbReference type="GO" id="GO:0050560">
    <property type="term" value="F:aspartate-tRNA(Asn) ligase activity"/>
    <property type="evidence" value="ECO:0007669"/>
    <property type="project" value="UniProtKB-EC"/>
</dbReference>
<feature type="binding site" evidence="7">
    <location>
        <begin position="535"/>
        <end position="538"/>
    </location>
    <ligand>
        <name>ATP</name>
        <dbReference type="ChEBI" id="CHEBI:30616"/>
    </ligand>
</feature>
<evidence type="ECO:0000256" key="1">
    <source>
        <dbReference type="ARBA" id="ARBA00006303"/>
    </source>
</evidence>
<comment type="function">
    <text evidence="7">Aspartyl-tRNA synthetase with relaxed tRNA specificity since it is able to aspartylate not only its cognate tRNA(Asp) but also tRNA(Asn). Reaction proceeds in two steps: L-aspartate is first activated by ATP to form Asp-AMP and then transferred to the acceptor end of tRNA(Asp/Asn).</text>
</comment>
<evidence type="ECO:0000256" key="6">
    <source>
        <dbReference type="ARBA" id="ARBA00023146"/>
    </source>
</evidence>
<feature type="binding site" evidence="7">
    <location>
        <position position="232"/>
    </location>
    <ligand>
        <name>ATP</name>
        <dbReference type="ChEBI" id="CHEBI:30616"/>
    </ligand>
</feature>
<accession>A0A523QLH6</accession>
<evidence type="ECO:0000256" key="3">
    <source>
        <dbReference type="ARBA" id="ARBA00022741"/>
    </source>
</evidence>
<dbReference type="AlphaFoldDB" id="A0A523QLH6"/>
<dbReference type="HAMAP" id="MF_00044">
    <property type="entry name" value="Asp_tRNA_synth_type1"/>
    <property type="match status" value="1"/>
</dbReference>
<dbReference type="InterPro" id="IPR029351">
    <property type="entry name" value="GAD_dom"/>
</dbReference>
<dbReference type="SUPFAM" id="SSF50249">
    <property type="entry name" value="Nucleic acid-binding proteins"/>
    <property type="match status" value="1"/>
</dbReference>
<dbReference type="InterPro" id="IPR006195">
    <property type="entry name" value="aa-tRNA-synth_II"/>
</dbReference>
<feature type="region of interest" description="Aspartate" evidence="7">
    <location>
        <begin position="201"/>
        <end position="204"/>
    </location>
</feature>
<comment type="caution">
    <text evidence="7">Lacks conserved residue(s) required for the propagation of feature annotation.</text>
</comment>
<evidence type="ECO:0000313" key="9">
    <source>
        <dbReference type="EMBL" id="TES86622.1"/>
    </source>
</evidence>